<organism evidence="2 3">
    <name type="scientific">Candidatus Mcinerneyibacterium aminivorans</name>
    <dbReference type="NCBI Taxonomy" id="2703815"/>
    <lineage>
        <taxon>Bacteria</taxon>
        <taxon>Candidatus Macinerneyibacteriota</taxon>
        <taxon>Candidatus Mcinerneyibacteria</taxon>
        <taxon>Candidatus Mcinerneyibacteriales</taxon>
        <taxon>Candidatus Mcinerneyibacteriaceae</taxon>
        <taxon>Candidatus Mcinerneyibacterium</taxon>
    </lineage>
</organism>
<keyword evidence="3" id="KW-1185">Reference proteome</keyword>
<gene>
    <name evidence="2" type="ORF">FXF47_02780</name>
</gene>
<dbReference type="Pfam" id="PF18978">
    <property type="entry name" value="DUF5714"/>
    <property type="match status" value="1"/>
</dbReference>
<protein>
    <recommendedName>
        <fullName evidence="1">DUF5714 domain-containing protein</fullName>
    </recommendedName>
</protein>
<evidence type="ECO:0000259" key="1">
    <source>
        <dbReference type="Pfam" id="PF18978"/>
    </source>
</evidence>
<dbReference type="Proteomes" id="UP000324143">
    <property type="component" value="Unassembled WGS sequence"/>
</dbReference>
<dbReference type="InterPro" id="IPR043768">
    <property type="entry name" value="DUF5714"/>
</dbReference>
<proteinExistence type="predicted"/>
<dbReference type="EMBL" id="VSIX01000031">
    <property type="protein sequence ID" value="TYB31703.1"/>
    <property type="molecule type" value="Genomic_DNA"/>
</dbReference>
<feature type="domain" description="DUF5714" evidence="1">
    <location>
        <begin position="56"/>
        <end position="230"/>
    </location>
</feature>
<evidence type="ECO:0000313" key="2">
    <source>
        <dbReference type="EMBL" id="TYB31703.1"/>
    </source>
</evidence>
<dbReference type="AlphaFoldDB" id="A0A5D0MJB3"/>
<evidence type="ECO:0000313" key="3">
    <source>
        <dbReference type="Proteomes" id="UP000324143"/>
    </source>
</evidence>
<reference evidence="2" key="1">
    <citation type="submission" date="2019-08" db="EMBL/GenBank/DDBJ databases">
        <title>Genomic characterization of a novel candidate phylum (ARYD3) from a high temperature, high salinity tertiary oil reservoir in north central Oklahoma, USA.</title>
        <authorList>
            <person name="Youssef N.H."/>
            <person name="Yadav A."/>
            <person name="Elshahed M.S."/>
        </authorList>
    </citation>
    <scope>NUCLEOTIDE SEQUENCE [LARGE SCALE GENOMIC DNA]</scope>
    <source>
        <strain evidence="2">ARYD3</strain>
    </source>
</reference>
<name>A0A5D0MJB3_9BACT</name>
<comment type="caution">
    <text evidence="2">The sequence shown here is derived from an EMBL/GenBank/DDBJ whole genome shotgun (WGS) entry which is preliminary data.</text>
</comment>
<accession>A0A5D0MJB3</accession>
<sequence>MDYTQFNCSICGSSLQNFKGKIKCFFCEKEFNTNWKCKNNHYICDDCRIAEPDEIIKIVCKNTSLKNPYKIANKIMSHQSFNNHGIEHHYLVAPVILAALKNNKIDIKNNINNRIIAGSIKKIKDIPYGVCGSRGDCGACVSAGAAMGIVLKSSYKKASERSKVLETTSKCLKKLADYGGIRCCKQSVYSAIETFFEIFSDVNNGIDFEKPICKFSNIIKICKKDECPYYEKN</sequence>